<protein>
    <submittedName>
        <fullName evidence="1">Uncharacterized protein</fullName>
    </submittedName>
</protein>
<evidence type="ECO:0000313" key="1">
    <source>
        <dbReference type="EMBL" id="TNV78650.1"/>
    </source>
</evidence>
<accession>A0A8J8T1Q4</accession>
<proteinExistence type="predicted"/>
<gene>
    <name evidence="1" type="ORF">FGO68_gene5831</name>
</gene>
<organism evidence="1 2">
    <name type="scientific">Halteria grandinella</name>
    <dbReference type="NCBI Taxonomy" id="5974"/>
    <lineage>
        <taxon>Eukaryota</taxon>
        <taxon>Sar</taxon>
        <taxon>Alveolata</taxon>
        <taxon>Ciliophora</taxon>
        <taxon>Intramacronucleata</taxon>
        <taxon>Spirotrichea</taxon>
        <taxon>Stichotrichia</taxon>
        <taxon>Sporadotrichida</taxon>
        <taxon>Halteriidae</taxon>
        <taxon>Halteria</taxon>
    </lineage>
</organism>
<dbReference type="EMBL" id="RRYP01010045">
    <property type="protein sequence ID" value="TNV78650.1"/>
    <property type="molecule type" value="Genomic_DNA"/>
</dbReference>
<dbReference type="AlphaFoldDB" id="A0A8J8T1Q4"/>
<keyword evidence="2" id="KW-1185">Reference proteome</keyword>
<name>A0A8J8T1Q4_HALGN</name>
<evidence type="ECO:0000313" key="2">
    <source>
        <dbReference type="Proteomes" id="UP000785679"/>
    </source>
</evidence>
<reference evidence="1" key="1">
    <citation type="submission" date="2019-06" db="EMBL/GenBank/DDBJ databases">
        <authorList>
            <person name="Zheng W."/>
        </authorList>
    </citation>
    <scope>NUCLEOTIDE SEQUENCE</scope>
    <source>
        <strain evidence="1">QDHG01</strain>
    </source>
</reference>
<comment type="caution">
    <text evidence="1">The sequence shown here is derived from an EMBL/GenBank/DDBJ whole genome shotgun (WGS) entry which is preliminary data.</text>
</comment>
<dbReference type="Proteomes" id="UP000785679">
    <property type="component" value="Unassembled WGS sequence"/>
</dbReference>
<sequence>MVLEQYSNNYLTQTCQFGSLRRPLGVHFLGQGYLYDDSFGEISHNAILQANPLRKNNHLLDRLQMQ</sequence>